<proteinExistence type="predicted"/>
<organism evidence="1 2">
    <name type="scientific">Rangifer tarandus platyrhynchus</name>
    <name type="common">Svalbard reindeer</name>
    <dbReference type="NCBI Taxonomy" id="3082113"/>
    <lineage>
        <taxon>Eukaryota</taxon>
        <taxon>Metazoa</taxon>
        <taxon>Chordata</taxon>
        <taxon>Craniata</taxon>
        <taxon>Vertebrata</taxon>
        <taxon>Euteleostomi</taxon>
        <taxon>Mammalia</taxon>
        <taxon>Eutheria</taxon>
        <taxon>Laurasiatheria</taxon>
        <taxon>Artiodactyla</taxon>
        <taxon>Ruminantia</taxon>
        <taxon>Pecora</taxon>
        <taxon>Cervidae</taxon>
        <taxon>Odocoileinae</taxon>
        <taxon>Rangifer</taxon>
    </lineage>
</organism>
<dbReference type="EMBL" id="OX596093">
    <property type="protein sequence ID" value="CAN0567884.1"/>
    <property type="molecule type" value="Genomic_DNA"/>
</dbReference>
<accession>A0AC60A7R1</accession>
<name>A0AC60A7R1_RANTA</name>
<evidence type="ECO:0000313" key="2">
    <source>
        <dbReference type="Proteomes" id="UP001162501"/>
    </source>
</evidence>
<reference evidence="1" key="1">
    <citation type="submission" date="2023-05" db="EMBL/GenBank/DDBJ databases">
        <authorList>
            <consortium name="ELIXIR-Norway"/>
        </authorList>
    </citation>
    <scope>NUCLEOTIDE SEQUENCE</scope>
</reference>
<evidence type="ECO:0000313" key="1">
    <source>
        <dbReference type="EMBL" id="CAN0567884.1"/>
    </source>
</evidence>
<feature type="non-terminal residue" evidence="1">
    <location>
        <position position="1"/>
    </location>
</feature>
<sequence length="55" mass="6446">ELFRYFFLDFFCLHGTFLHIARWISGLLLVQSQDTEPALNSDGNNPERTLIFRGE</sequence>
<gene>
    <name evidence="1" type="ORF">MRATA1EN22A_LOCUS27715</name>
</gene>
<protein>
    <submittedName>
        <fullName evidence="1">Uncharacterized protein</fullName>
    </submittedName>
</protein>
<reference evidence="1" key="2">
    <citation type="submission" date="2025-03" db="EMBL/GenBank/DDBJ databases">
        <authorList>
            <consortium name="ELIXIR-Norway"/>
            <consortium name="Elixir Norway"/>
        </authorList>
    </citation>
    <scope>NUCLEOTIDE SEQUENCE</scope>
</reference>
<dbReference type="Proteomes" id="UP001162501">
    <property type="component" value="Chromosome 9"/>
</dbReference>